<sequence length="487" mass="56937">MLTLYLEKGILRCIQLAKLITSENRWFTISELVQKLGGSNQTIRKDISFIKEVLPPTWELTCQKGRGIQLIKPLSSSNNELICSLYRRSVAFEIFDELLQGDVKTVCHLTEKLFLQPRSVYTHLKKIQKHIQLYGLHLEKKPLRIVGNESQIILMFYDLYLQAYSDHEWPFTEINQEVILHYIHRFEELAGIHFHQSSRRKLSFFLTIFFKRKQQGYVVELEPCKIDTYVHTSIYQKMSLISEKLRNELNISLTIDDSVLITIAINASRYTFKDINLAKQTFLHYFKEGKIAIYQYAKEFINMLEQETGQRLTENEEFIFDICNYLRRIPYRFQRLSMIKRPEKITTKYIKEKYANTFEHVKIAFDTFVQKYGLASNAYEEEIAKVTLRIEASNMLAATAHKKALLVIAEGDSWKAYIRAALIQRFGGKLQCVQKDINDFTKDELLSMGIDLIITTTPLEIEGISTICINPIISQSDIENIRDFIDD</sequence>
<keyword evidence="3" id="KW-0010">Activator</keyword>
<dbReference type="PANTHER" id="PTHR30185">
    <property type="entry name" value="CRYPTIC BETA-GLUCOSIDE BGL OPERON ANTITERMINATOR"/>
    <property type="match status" value="1"/>
</dbReference>
<keyword evidence="1" id="KW-0677">Repeat</keyword>
<evidence type="ECO:0000256" key="2">
    <source>
        <dbReference type="ARBA" id="ARBA00023015"/>
    </source>
</evidence>
<evidence type="ECO:0000256" key="1">
    <source>
        <dbReference type="ARBA" id="ARBA00022737"/>
    </source>
</evidence>
<organism evidence="6">
    <name type="scientific">Brevibacillus laterosporus</name>
    <name type="common">Bacillus laterosporus</name>
    <dbReference type="NCBI Taxonomy" id="1465"/>
    <lineage>
        <taxon>Bacteria</taxon>
        <taxon>Bacillati</taxon>
        <taxon>Bacillota</taxon>
        <taxon>Bacilli</taxon>
        <taxon>Bacillales</taxon>
        <taxon>Paenibacillaceae</taxon>
        <taxon>Brevibacillus</taxon>
    </lineage>
</organism>
<feature type="domain" description="PRD" evidence="5">
    <location>
        <begin position="170"/>
        <end position="275"/>
    </location>
</feature>
<dbReference type="InterPro" id="IPR007737">
    <property type="entry name" value="Mga_HTH"/>
</dbReference>
<dbReference type="GO" id="GO:0006355">
    <property type="term" value="P:regulation of DNA-templated transcription"/>
    <property type="evidence" value="ECO:0007669"/>
    <property type="project" value="InterPro"/>
</dbReference>
<proteinExistence type="predicted"/>
<evidence type="ECO:0000256" key="3">
    <source>
        <dbReference type="ARBA" id="ARBA00023159"/>
    </source>
</evidence>
<evidence type="ECO:0000313" key="6">
    <source>
        <dbReference type="EMBL" id="AKF95828.1"/>
    </source>
</evidence>
<dbReference type="InterPro" id="IPR013199">
    <property type="entry name" value="HTH_Mga_DNA-bd_dom"/>
</dbReference>
<geneLocation type="plasmid" evidence="6">
    <name>unnamed2</name>
</geneLocation>
<dbReference type="AlphaFoldDB" id="A0A0F7EIU7"/>
<dbReference type="Pfam" id="PF08280">
    <property type="entry name" value="HTH_Mga"/>
    <property type="match status" value="1"/>
</dbReference>
<dbReference type="EMBL" id="CP011076">
    <property type="protein sequence ID" value="AKF95828.1"/>
    <property type="molecule type" value="Genomic_DNA"/>
</dbReference>
<keyword evidence="6" id="KW-0614">Plasmid</keyword>
<accession>A0A0F7EIU7</accession>
<dbReference type="InterPro" id="IPR036634">
    <property type="entry name" value="PRD_sf"/>
</dbReference>
<dbReference type="InterPro" id="IPR050661">
    <property type="entry name" value="BglG_antiterminators"/>
</dbReference>
<protein>
    <submittedName>
        <fullName evidence="6">Capsule biosynthesis protein</fullName>
    </submittedName>
</protein>
<name>A0A0F7EIU7_BRELA</name>
<reference evidence="6" key="1">
    <citation type="submission" date="2015-03" db="EMBL/GenBank/DDBJ databases">
        <title>MIGS Cultured Bacterial/Archaeal sample from Brevibacillus laterosporus.</title>
        <authorList>
            <person name="Zeng D."/>
            <person name="Zhu L."/>
            <person name="Dong G."/>
            <person name="Ye W."/>
            <person name="Ren D."/>
            <person name="Wu L."/>
            <person name="Xu J."/>
            <person name="Li G."/>
            <person name="Guo L."/>
        </authorList>
    </citation>
    <scope>NUCLEOTIDE SEQUENCE</scope>
    <source>
        <strain evidence="6">B9</strain>
        <plasmid evidence="6">unnamed2</plasmid>
    </source>
</reference>
<gene>
    <name evidence="6" type="ORF">EX87_19705</name>
</gene>
<keyword evidence="2" id="KW-0805">Transcription regulation</keyword>
<evidence type="ECO:0000256" key="4">
    <source>
        <dbReference type="ARBA" id="ARBA00023163"/>
    </source>
</evidence>
<dbReference type="PROSITE" id="PS51372">
    <property type="entry name" value="PRD_2"/>
    <property type="match status" value="2"/>
</dbReference>
<feature type="domain" description="PRD" evidence="5">
    <location>
        <begin position="288"/>
        <end position="400"/>
    </location>
</feature>
<dbReference type="Gene3D" id="3.40.50.2300">
    <property type="match status" value="1"/>
</dbReference>
<evidence type="ECO:0000259" key="5">
    <source>
        <dbReference type="PROSITE" id="PS51372"/>
    </source>
</evidence>
<dbReference type="SUPFAM" id="SSF63520">
    <property type="entry name" value="PTS-regulatory domain, PRD"/>
    <property type="match status" value="2"/>
</dbReference>
<dbReference type="RefSeq" id="WP_031414984.1">
    <property type="nucleotide sequence ID" value="NZ_CP011076.1"/>
</dbReference>
<keyword evidence="4" id="KW-0804">Transcription</keyword>
<dbReference type="PANTHER" id="PTHR30185:SF18">
    <property type="entry name" value="TRANSCRIPTIONAL REGULATOR MTLR"/>
    <property type="match status" value="1"/>
</dbReference>
<dbReference type="Pfam" id="PF05043">
    <property type="entry name" value="Mga"/>
    <property type="match status" value="1"/>
</dbReference>
<dbReference type="InterPro" id="IPR011608">
    <property type="entry name" value="PRD"/>
</dbReference>